<sequence length="121" mass="14159">MIGNREDDNGYFFNWETAKRLEFVLLLMQDFDPIRLTEGEKKLDLRKREVVVEKTVDPAENDEDFAASLPENDCRYAVCDFNFVTSENCQKSKVFFISWRKTREKSEVIGVMEEVESGISM</sequence>
<dbReference type="InterPro" id="IPR002108">
    <property type="entry name" value="ADF-H"/>
</dbReference>
<dbReference type="SUPFAM" id="SSF55753">
    <property type="entry name" value="Actin depolymerizing proteins"/>
    <property type="match status" value="1"/>
</dbReference>
<keyword evidence="5" id="KW-1185">Reference proteome</keyword>
<protein>
    <recommendedName>
        <fullName evidence="3">ADF-H domain-containing protein</fullName>
    </recommendedName>
</protein>
<dbReference type="PROSITE" id="PS51263">
    <property type="entry name" value="ADF_H"/>
    <property type="match status" value="1"/>
</dbReference>
<keyword evidence="2" id="KW-0009">Actin-binding</keyword>
<dbReference type="GO" id="GO:0015629">
    <property type="term" value="C:actin cytoskeleton"/>
    <property type="evidence" value="ECO:0007669"/>
    <property type="project" value="InterPro"/>
</dbReference>
<dbReference type="Pfam" id="PF00241">
    <property type="entry name" value="Cofilin_ADF"/>
    <property type="match status" value="1"/>
</dbReference>
<evidence type="ECO:0000313" key="4">
    <source>
        <dbReference type="EMBL" id="KAF9609302.1"/>
    </source>
</evidence>
<dbReference type="InterPro" id="IPR017904">
    <property type="entry name" value="ADF/Cofilin"/>
</dbReference>
<dbReference type="AlphaFoldDB" id="A0A835I3A7"/>
<accession>A0A835I3A7</accession>
<evidence type="ECO:0000313" key="5">
    <source>
        <dbReference type="Proteomes" id="UP000631114"/>
    </source>
</evidence>
<feature type="domain" description="ADF-H" evidence="3">
    <location>
        <begin position="1"/>
        <end position="121"/>
    </location>
</feature>
<comment type="similarity">
    <text evidence="1">Belongs to the actin-binding proteins ADF family.</text>
</comment>
<evidence type="ECO:0000256" key="1">
    <source>
        <dbReference type="ARBA" id="ARBA00006844"/>
    </source>
</evidence>
<reference evidence="4 5" key="1">
    <citation type="submission" date="2020-10" db="EMBL/GenBank/DDBJ databases">
        <title>The Coptis chinensis genome and diversification of protoberbering-type alkaloids.</title>
        <authorList>
            <person name="Wang B."/>
            <person name="Shu S."/>
            <person name="Song C."/>
            <person name="Liu Y."/>
        </authorList>
    </citation>
    <scope>NUCLEOTIDE SEQUENCE [LARGE SCALE GENOMIC DNA]</scope>
    <source>
        <strain evidence="4">HL-2020</strain>
        <tissue evidence="4">Leaf</tissue>
    </source>
</reference>
<dbReference type="OrthoDB" id="10249245at2759"/>
<gene>
    <name evidence="4" type="ORF">IFM89_015547</name>
</gene>
<dbReference type="InterPro" id="IPR029006">
    <property type="entry name" value="ADF-H/Gelsolin-like_dom_sf"/>
</dbReference>
<comment type="caution">
    <text evidence="4">The sequence shown here is derived from an EMBL/GenBank/DDBJ whole genome shotgun (WGS) entry which is preliminary data.</text>
</comment>
<organism evidence="4 5">
    <name type="scientific">Coptis chinensis</name>
    <dbReference type="NCBI Taxonomy" id="261450"/>
    <lineage>
        <taxon>Eukaryota</taxon>
        <taxon>Viridiplantae</taxon>
        <taxon>Streptophyta</taxon>
        <taxon>Embryophyta</taxon>
        <taxon>Tracheophyta</taxon>
        <taxon>Spermatophyta</taxon>
        <taxon>Magnoliopsida</taxon>
        <taxon>Ranunculales</taxon>
        <taxon>Ranunculaceae</taxon>
        <taxon>Coptidoideae</taxon>
        <taxon>Coptis</taxon>
    </lineage>
</organism>
<evidence type="ECO:0000259" key="3">
    <source>
        <dbReference type="PROSITE" id="PS51263"/>
    </source>
</evidence>
<dbReference type="GO" id="GO:0003779">
    <property type="term" value="F:actin binding"/>
    <property type="evidence" value="ECO:0007669"/>
    <property type="project" value="UniProtKB-KW"/>
</dbReference>
<dbReference type="Gene3D" id="3.40.20.10">
    <property type="entry name" value="Severin"/>
    <property type="match status" value="1"/>
</dbReference>
<proteinExistence type="inferred from homology"/>
<name>A0A835I3A7_9MAGN</name>
<dbReference type="PANTHER" id="PTHR11913">
    <property type="entry name" value="COFILIN-RELATED"/>
    <property type="match status" value="1"/>
</dbReference>
<dbReference type="Proteomes" id="UP000631114">
    <property type="component" value="Unassembled WGS sequence"/>
</dbReference>
<dbReference type="GO" id="GO:0030042">
    <property type="term" value="P:actin filament depolymerization"/>
    <property type="evidence" value="ECO:0007669"/>
    <property type="project" value="InterPro"/>
</dbReference>
<evidence type="ECO:0000256" key="2">
    <source>
        <dbReference type="ARBA" id="ARBA00023203"/>
    </source>
</evidence>
<dbReference type="EMBL" id="JADFTS010000004">
    <property type="protein sequence ID" value="KAF9609302.1"/>
    <property type="molecule type" value="Genomic_DNA"/>
</dbReference>